<dbReference type="Gene3D" id="3.40.50.2000">
    <property type="entry name" value="Glycogen Phosphorylase B"/>
    <property type="match status" value="2"/>
</dbReference>
<dbReference type="Proteomes" id="UP000034733">
    <property type="component" value="Unassembled WGS sequence"/>
</dbReference>
<dbReference type="Proteomes" id="UP000033987">
    <property type="component" value="Unassembled WGS sequence"/>
</dbReference>
<comment type="caution">
    <text evidence="5">The sequence shown here is derived from an EMBL/GenBank/DDBJ whole genome shotgun (WGS) entry which is preliminary data.</text>
</comment>
<evidence type="ECO:0008006" key="9">
    <source>
        <dbReference type="Google" id="ProtNLM"/>
    </source>
</evidence>
<dbReference type="PANTHER" id="PTHR12526:SF634">
    <property type="entry name" value="BLL3361 PROTEIN"/>
    <property type="match status" value="1"/>
</dbReference>
<gene>
    <name evidence="4" type="ORF">DU44_04755</name>
    <name evidence="3" type="ORF">DU48_14825</name>
    <name evidence="5" type="ORF">DU65_19905</name>
</gene>
<reference evidence="6 7" key="1">
    <citation type="journal article" date="2015" name="ISME J.">
        <title>Genomic and phenotypic differentiation among Methanosarcina mazei populations from Columbia River sediment.</title>
        <authorList>
            <person name="Youngblut N.D."/>
            <person name="Wirth J.S."/>
            <person name="Henriksen J.R."/>
            <person name="Smith M."/>
            <person name="Simon H."/>
            <person name="Metcalf W.W."/>
            <person name="Whitaker R.J."/>
        </authorList>
    </citation>
    <scope>NUCLEOTIDE SEQUENCE [LARGE SCALE GENOMIC DNA]</scope>
    <source>
        <strain evidence="4 7">1.F.A.1A.3</strain>
        <strain evidence="3 8">1.F.A.1B.3</strain>
        <strain evidence="5 6">1.F.A.1B.4</strain>
    </source>
</reference>
<dbReference type="SUPFAM" id="SSF53756">
    <property type="entry name" value="UDP-Glycosyltransferase/glycogen phosphorylase"/>
    <property type="match status" value="1"/>
</dbReference>
<evidence type="ECO:0000259" key="2">
    <source>
        <dbReference type="Pfam" id="PF13439"/>
    </source>
</evidence>
<dbReference type="CDD" id="cd03798">
    <property type="entry name" value="GT4_WlbH-like"/>
    <property type="match status" value="1"/>
</dbReference>
<name>A0A0F8N8A6_METMZ</name>
<feature type="domain" description="Glycosyl transferase family 1" evidence="1">
    <location>
        <begin position="204"/>
        <end position="363"/>
    </location>
</feature>
<dbReference type="RefSeq" id="WP_048044776.1">
    <property type="nucleotide sequence ID" value="NZ_JJQA01000036.1"/>
</dbReference>
<evidence type="ECO:0000313" key="4">
    <source>
        <dbReference type="EMBL" id="KKH18726.1"/>
    </source>
</evidence>
<evidence type="ECO:0000259" key="1">
    <source>
        <dbReference type="Pfam" id="PF00534"/>
    </source>
</evidence>
<dbReference type="EMBL" id="JJQC01000092">
    <property type="protein sequence ID" value="KKH20819.1"/>
    <property type="molecule type" value="Genomic_DNA"/>
</dbReference>
<evidence type="ECO:0000313" key="3">
    <source>
        <dbReference type="EMBL" id="KKH16921.1"/>
    </source>
</evidence>
<proteinExistence type="predicted"/>
<protein>
    <recommendedName>
        <fullName evidence="9">Glycosyltransferase family 4 protein</fullName>
    </recommendedName>
</protein>
<evidence type="ECO:0000313" key="6">
    <source>
        <dbReference type="Proteomes" id="UP000033987"/>
    </source>
</evidence>
<accession>A0A0F8N8A6</accession>
<dbReference type="GO" id="GO:0016757">
    <property type="term" value="F:glycosyltransferase activity"/>
    <property type="evidence" value="ECO:0007669"/>
    <property type="project" value="InterPro"/>
</dbReference>
<sequence>MRNILIVSHLIPNNIEQNSGTFVFDQVMMLSKFTTIKVIAPVVWFPFSKFTKKWGKLRNVKRKRSYGNLEVYYPRYLAIPNRVSATLASFLYFISVFMEALNIKRRFKFDIIHAHFAYPDGASSVLLSQIFKKPVILTVHGSDINEFPKRKALRHLIVYTLNHVSHVIAVSESLKQNIIKLGIDESKITVIPNGYDPTMFKIIDKEKCRIKLNIPQNKKIILFIGNLVDVKGINYLIEAMAKIREHDNEILLIIIGEGDRKDKFKLLTQNYNLETYIKFVGPQKHDEIPLWFNACDLFVLPSVNEGFGIVLIEAAACGKPVVASNVGGIPEASNPIARKLVPPKDPDALAISILEMLSSNFDPAKIVAMNEKFKFDVIVNNLITLYETVVEEYHSQNIS</sequence>
<dbReference type="PANTHER" id="PTHR12526">
    <property type="entry name" value="GLYCOSYLTRANSFERASE"/>
    <property type="match status" value="1"/>
</dbReference>
<evidence type="ECO:0000313" key="7">
    <source>
        <dbReference type="Proteomes" id="UP000034064"/>
    </source>
</evidence>
<dbReference type="EMBL" id="JJQB01000120">
    <property type="protein sequence ID" value="KKH16921.1"/>
    <property type="molecule type" value="Genomic_DNA"/>
</dbReference>
<dbReference type="Proteomes" id="UP000034064">
    <property type="component" value="Unassembled WGS sequence"/>
</dbReference>
<dbReference type="AlphaFoldDB" id="A0A0F8N8A6"/>
<evidence type="ECO:0000313" key="5">
    <source>
        <dbReference type="EMBL" id="KKH20819.1"/>
    </source>
</evidence>
<dbReference type="Pfam" id="PF13439">
    <property type="entry name" value="Glyco_transf_4"/>
    <property type="match status" value="1"/>
</dbReference>
<evidence type="ECO:0000313" key="8">
    <source>
        <dbReference type="Proteomes" id="UP000034733"/>
    </source>
</evidence>
<dbReference type="InterPro" id="IPR028098">
    <property type="entry name" value="Glyco_trans_4-like_N"/>
</dbReference>
<dbReference type="Pfam" id="PF00534">
    <property type="entry name" value="Glycos_transf_1"/>
    <property type="match status" value="1"/>
</dbReference>
<dbReference type="EMBL" id="JJQA01000036">
    <property type="protein sequence ID" value="KKH18726.1"/>
    <property type="molecule type" value="Genomic_DNA"/>
</dbReference>
<feature type="domain" description="Glycosyltransferase subfamily 4-like N-terminal" evidence="2">
    <location>
        <begin position="75"/>
        <end position="197"/>
    </location>
</feature>
<dbReference type="PATRIC" id="fig|2209.48.peg.1000"/>
<organism evidence="5 6">
    <name type="scientific">Methanosarcina mazei</name>
    <name type="common">Methanosarcina frisia</name>
    <dbReference type="NCBI Taxonomy" id="2209"/>
    <lineage>
        <taxon>Archaea</taxon>
        <taxon>Methanobacteriati</taxon>
        <taxon>Methanobacteriota</taxon>
        <taxon>Stenosarchaea group</taxon>
        <taxon>Methanomicrobia</taxon>
        <taxon>Methanosarcinales</taxon>
        <taxon>Methanosarcinaceae</taxon>
        <taxon>Methanosarcina</taxon>
    </lineage>
</organism>
<dbReference type="InterPro" id="IPR001296">
    <property type="entry name" value="Glyco_trans_1"/>
</dbReference>